<dbReference type="PANTHER" id="PTHR43736">
    <property type="entry name" value="ADP-RIBOSE PYROPHOSPHATASE"/>
    <property type="match status" value="1"/>
</dbReference>
<evidence type="ECO:0000259" key="2">
    <source>
        <dbReference type="PROSITE" id="PS51462"/>
    </source>
</evidence>
<reference evidence="3 4" key="1">
    <citation type="submission" date="2017-11" db="EMBL/GenBank/DDBJ databases">
        <title>Genomic Encyclopedia of Archaeal and Bacterial Type Strains, Phase II (KMG-II): From Individual Species to Whole Genera.</title>
        <authorList>
            <person name="Goeker M."/>
        </authorList>
    </citation>
    <scope>NUCLEOTIDE SEQUENCE [LARGE SCALE GENOMIC DNA]</scope>
    <source>
        <strain evidence="3 4">DSM 22413</strain>
    </source>
</reference>
<evidence type="ECO:0000313" key="3">
    <source>
        <dbReference type="EMBL" id="PJI91006.1"/>
    </source>
</evidence>
<dbReference type="PANTHER" id="PTHR43736:SF1">
    <property type="entry name" value="DIHYDRONEOPTERIN TRIPHOSPHATE DIPHOSPHATASE"/>
    <property type="match status" value="1"/>
</dbReference>
<dbReference type="AlphaFoldDB" id="A0A2M8WJE2"/>
<comment type="caution">
    <text evidence="3">The sequence shown here is derived from an EMBL/GenBank/DDBJ whole genome shotgun (WGS) entry which is preliminary data.</text>
</comment>
<gene>
    <name evidence="3" type="ORF">CLV34_2265</name>
</gene>
<dbReference type="InterPro" id="IPR000086">
    <property type="entry name" value="NUDIX_hydrolase_dom"/>
</dbReference>
<evidence type="ECO:0000313" key="4">
    <source>
        <dbReference type="Proteomes" id="UP000231586"/>
    </source>
</evidence>
<feature type="domain" description="Nudix hydrolase" evidence="2">
    <location>
        <begin position="46"/>
        <end position="180"/>
    </location>
</feature>
<dbReference type="Gene3D" id="3.90.79.10">
    <property type="entry name" value="Nucleoside Triphosphate Pyrophosphohydrolase"/>
    <property type="match status" value="1"/>
</dbReference>
<dbReference type="Pfam" id="PF00293">
    <property type="entry name" value="NUDIX"/>
    <property type="match status" value="1"/>
</dbReference>
<evidence type="ECO:0000256" key="1">
    <source>
        <dbReference type="ARBA" id="ARBA00005582"/>
    </source>
</evidence>
<protein>
    <submittedName>
        <fullName evidence="3">8-oxo-dGTP pyrophosphatase MutT (NUDIX family)</fullName>
    </submittedName>
</protein>
<dbReference type="Proteomes" id="UP000231586">
    <property type="component" value="Unassembled WGS sequence"/>
</dbReference>
<dbReference type="SUPFAM" id="SSF55811">
    <property type="entry name" value="Nudix"/>
    <property type="match status" value="1"/>
</dbReference>
<accession>A0A2M8WJE2</accession>
<dbReference type="PROSITE" id="PS51462">
    <property type="entry name" value="NUDIX"/>
    <property type="match status" value="1"/>
</dbReference>
<organism evidence="3 4">
    <name type="scientific">Luteimicrobium subarcticum</name>
    <dbReference type="NCBI Taxonomy" id="620910"/>
    <lineage>
        <taxon>Bacteria</taxon>
        <taxon>Bacillati</taxon>
        <taxon>Actinomycetota</taxon>
        <taxon>Actinomycetes</taxon>
        <taxon>Micrococcales</taxon>
        <taxon>Luteimicrobium</taxon>
    </lineage>
</organism>
<comment type="similarity">
    <text evidence="1">Belongs to the Nudix hydrolase family.</text>
</comment>
<keyword evidence="4" id="KW-1185">Reference proteome</keyword>
<name>A0A2M8WJE2_9MICO</name>
<dbReference type="EMBL" id="PGTZ01000009">
    <property type="protein sequence ID" value="PJI91006.1"/>
    <property type="molecule type" value="Genomic_DNA"/>
</dbReference>
<dbReference type="OrthoDB" id="129709at2"/>
<proteinExistence type="inferred from homology"/>
<sequence length="200" mass="21205">MTADRHPAVLDLLRAWDAPGQQDLRGEYVAFVAAHGDAALRREGGAQHLTASCVVLSDDLTHVLLCYHRKGRFWVQLGGHVEDDDATLAAAALREAREESGLTSLRLASGAPSDVDRHDLAAAFGTCRTHWDVAFVAVASPDAPVVVSDESEDVRWFPVDALPSDAPDNLPGRVARAVARARLSARSSSGPLPAAGADGR</sequence>
<dbReference type="RefSeq" id="WP_100350406.1">
    <property type="nucleotide sequence ID" value="NZ_PGTZ01000009.1"/>
</dbReference>
<dbReference type="InterPro" id="IPR015797">
    <property type="entry name" value="NUDIX_hydrolase-like_dom_sf"/>
</dbReference>